<evidence type="ECO:0000313" key="4">
    <source>
        <dbReference type="EMBL" id="GMT29242.1"/>
    </source>
</evidence>
<dbReference type="SUPFAM" id="SSF48350">
    <property type="entry name" value="GTPase activation domain, GAP"/>
    <property type="match status" value="1"/>
</dbReference>
<feature type="non-terminal residue" evidence="4">
    <location>
        <position position="1"/>
    </location>
</feature>
<feature type="region of interest" description="Disordered" evidence="1">
    <location>
        <begin position="1249"/>
        <end position="1268"/>
    </location>
</feature>
<feature type="compositionally biased region" description="Basic and acidic residues" evidence="1">
    <location>
        <begin position="547"/>
        <end position="561"/>
    </location>
</feature>
<dbReference type="GO" id="GO:0005096">
    <property type="term" value="F:GTPase activator activity"/>
    <property type="evidence" value="ECO:0007669"/>
    <property type="project" value="TreeGrafter"/>
</dbReference>
<evidence type="ECO:0000259" key="3">
    <source>
        <dbReference type="PROSITE" id="PS50021"/>
    </source>
</evidence>
<dbReference type="Gene3D" id="1.10.506.10">
    <property type="entry name" value="GTPase Activation - p120gap, domain 1"/>
    <property type="match status" value="1"/>
</dbReference>
<dbReference type="InterPro" id="IPR008936">
    <property type="entry name" value="Rho_GTPase_activation_prot"/>
</dbReference>
<dbReference type="Pfam" id="PF00307">
    <property type="entry name" value="CH"/>
    <property type="match status" value="1"/>
</dbReference>
<dbReference type="SMART" id="SM00033">
    <property type="entry name" value="CH"/>
    <property type="match status" value="1"/>
</dbReference>
<dbReference type="PANTHER" id="PTHR14149">
    <property type="entry name" value="RAS GTPASE-ACTIVATING PROTEIN WITH IQ MOTIF"/>
    <property type="match status" value="1"/>
</dbReference>
<dbReference type="InterPro" id="IPR036872">
    <property type="entry name" value="CH_dom_sf"/>
</dbReference>
<dbReference type="GO" id="GO:0051015">
    <property type="term" value="F:actin filament binding"/>
    <property type="evidence" value="ECO:0007669"/>
    <property type="project" value="TreeGrafter"/>
</dbReference>
<dbReference type="InterPro" id="IPR000593">
    <property type="entry name" value="RasGAP_C"/>
</dbReference>
<comment type="caution">
    <text evidence="4">The sequence shown here is derived from an EMBL/GenBank/DDBJ whole genome shotgun (WGS) entry which is preliminary data.</text>
</comment>
<dbReference type="GO" id="GO:0005938">
    <property type="term" value="C:cell cortex"/>
    <property type="evidence" value="ECO:0007669"/>
    <property type="project" value="TreeGrafter"/>
</dbReference>
<dbReference type="InterPro" id="IPR001936">
    <property type="entry name" value="RasGAP_dom"/>
</dbReference>
<reference evidence="4" key="1">
    <citation type="submission" date="2023-10" db="EMBL/GenBank/DDBJ databases">
        <title>Genome assembly of Pristionchus species.</title>
        <authorList>
            <person name="Yoshida K."/>
            <person name="Sommer R.J."/>
        </authorList>
    </citation>
    <scope>NUCLEOTIDE SEQUENCE</scope>
    <source>
        <strain evidence="4">RS5133</strain>
    </source>
</reference>
<dbReference type="SUPFAM" id="SSF143885">
    <property type="entry name" value="RGC domain-like"/>
    <property type="match status" value="1"/>
</dbReference>
<dbReference type="InterPro" id="IPR001715">
    <property type="entry name" value="CH_dom"/>
</dbReference>
<feature type="domain" description="Calponin-homology (CH)" evidence="3">
    <location>
        <begin position="33"/>
        <end position="155"/>
    </location>
</feature>
<organism evidence="4 5">
    <name type="scientific">Pristionchus fissidentatus</name>
    <dbReference type="NCBI Taxonomy" id="1538716"/>
    <lineage>
        <taxon>Eukaryota</taxon>
        <taxon>Metazoa</taxon>
        <taxon>Ecdysozoa</taxon>
        <taxon>Nematoda</taxon>
        <taxon>Chromadorea</taxon>
        <taxon>Rhabditida</taxon>
        <taxon>Rhabditina</taxon>
        <taxon>Diplogasteromorpha</taxon>
        <taxon>Diplogasteroidea</taxon>
        <taxon>Neodiplogasteridae</taxon>
        <taxon>Pristionchus</taxon>
    </lineage>
</organism>
<keyword evidence="5" id="KW-1185">Reference proteome</keyword>
<feature type="region of interest" description="Disordered" evidence="1">
    <location>
        <begin position="547"/>
        <end position="577"/>
    </location>
</feature>
<dbReference type="PROSITE" id="PS50018">
    <property type="entry name" value="RAS_GTPASE_ACTIV_2"/>
    <property type="match status" value="1"/>
</dbReference>
<dbReference type="GO" id="GO:1903479">
    <property type="term" value="P:mitotic actomyosin contractile ring assembly actin filament organization"/>
    <property type="evidence" value="ECO:0007669"/>
    <property type="project" value="TreeGrafter"/>
</dbReference>
<feature type="compositionally biased region" description="Basic and acidic residues" evidence="1">
    <location>
        <begin position="1252"/>
        <end position="1268"/>
    </location>
</feature>
<dbReference type="Gene3D" id="1.10.418.10">
    <property type="entry name" value="Calponin-like domain"/>
    <property type="match status" value="1"/>
</dbReference>
<feature type="domain" description="Ras-GAP" evidence="2">
    <location>
        <begin position="798"/>
        <end position="1019"/>
    </location>
</feature>
<dbReference type="EMBL" id="BTSY01000005">
    <property type="protein sequence ID" value="GMT29242.1"/>
    <property type="molecule type" value="Genomic_DNA"/>
</dbReference>
<dbReference type="PROSITE" id="PS50021">
    <property type="entry name" value="CH"/>
    <property type="match status" value="1"/>
</dbReference>
<protein>
    <submittedName>
        <fullName evidence="4">Uncharacterized protein</fullName>
    </submittedName>
</protein>
<evidence type="ECO:0000256" key="1">
    <source>
        <dbReference type="SAM" id="MobiDB-lite"/>
    </source>
</evidence>
<gene>
    <name evidence="4" type="ORF">PFISCL1PPCAC_20539</name>
</gene>
<sequence length="1422" mass="162164">EEDTRQSSEEKQENAQAEDIDERRLNRRAYDYLCRLLEVRNWLRECLQESDDSDLIPPVTELETTIANGVLLARLGNAFAPETVPMGKIFDQDQSRYRRELQLHYRHTDNIMLWRRAMESVRLPEIFIPETVDVYEGRNMKTIFCLYALAFHLYRMRKAPPIRNQAGMAVFSNTDMAVMREYLKDSKMPEFGDVGGMLSDKRLSSDEASLMEAIRAIATAISNKDAPALLSALQCHDAGILYVEPNLGDEYLIAFSDRDEELTKVSVQNVVIHANNAWAESRLDSLLSQSDSSIDRSSLYTVFDALQIEQTREKAFPLYIQLLLDKRAHKGAALTKEEIQSIVEEANALVEVKIAADHGSSLDSLHALSNTVLRLTTVEDNAKLYHNKLQSAYKNSDADFFLLRDDLALIVDEFSTLSETERLCLELRGAVDKDDREIITAILAKLVDSSLFRAENVDFYAAELKLKPDSTSSERLSQLIQSVNEECEKELKVANTLIDVNKAIKSGEKTRVEEKLTEAGHLILPDFFNRELLSNYVDAVCEAGKAKREEEEKKKKEGDDKGEGEEEVEKVPDTTEEHLHHSFRLGGFWMEIEERTWSTIKKEPEMRGAINKDDIVCSISSANARYEKALSDEKRREETEDAARKIQENYRRYMMKKDANELKSADAPSLRLVRKFVTYLQDKDYDRTEELDIEKSKARVTNLVVANQRLDRDLTDLDEKIGLLVRNRINLQDVIADKNKIKDEEAARLNREGSLRRKDRQQAEVLEQMFYHLQTDPEYIVNLLEARNSAEIDEVISSTVAPSFGFLTERREEFLMAQLLCEIVKRDLDEISKPEDLFSSRRLPLMASLLNDCIFDSVNDRVCDVLVDEMKAFFATEKRENQTFNLDPIDIYVSMYGGVKPSDAQTALEDKKVAEVLEESKSFLAQWSERFSAAIIANHKIPRAVKYVLLFTADELRKRFPAASLADQQKAVAELAYEAWIRPSLTNTRHISIATGKETTDDGMAKMIAVTKFMQYAVANRGYGNAKWYLSSLNKQIHIINQQFKNFVVESISTVKYLGDLYDGLSEYTQYDPARRPVLALPGRTIYDVIACVKSNAAAITVAPSAKPLRALIDSLSKDTIVDDKTLVLYLHPMSSSISYEDEEKAAQARKIQQDFVTSKRFIVDLLLSGCVGSSVPELLDHKPSPSSESTHDRLFNEQPKFENIAAKQAEIRKLLVSLEENDRVNSSSSYQEIVTDIANDIRLATARRKERTAQRKSLEESEGRLGRQRDELRERLNQYEVYLDTCLENLSKTTRRISILSTTEKAGKISKARTTSDTRSSHKSTVEKLFRKGVLVDNKIAGADNTRRATKWNIEFVRSDKKGVFDVRVLDGKEPLGDYSVDFQDLLQAQYRNEKQYNVKNSLVFSINELIAHINKKFYGQ</sequence>
<dbReference type="Proteomes" id="UP001432322">
    <property type="component" value="Unassembled WGS sequence"/>
</dbReference>
<dbReference type="PANTHER" id="PTHR14149:SF14">
    <property type="entry name" value="CALPONIN-HOMOLOGY (CH) DOMAIN-CONTAINING PROTEIN"/>
    <property type="match status" value="1"/>
</dbReference>
<accession>A0AAV5WBM0</accession>
<name>A0AAV5WBM0_9BILA</name>
<dbReference type="GO" id="GO:0005516">
    <property type="term" value="F:calmodulin binding"/>
    <property type="evidence" value="ECO:0007669"/>
    <property type="project" value="TreeGrafter"/>
</dbReference>
<dbReference type="PROSITE" id="PS50096">
    <property type="entry name" value="IQ"/>
    <property type="match status" value="1"/>
</dbReference>
<evidence type="ECO:0000313" key="5">
    <source>
        <dbReference type="Proteomes" id="UP001432322"/>
    </source>
</evidence>
<evidence type="ECO:0000259" key="2">
    <source>
        <dbReference type="PROSITE" id="PS50018"/>
    </source>
</evidence>
<proteinExistence type="predicted"/>
<dbReference type="Pfam" id="PF00616">
    <property type="entry name" value="RasGAP"/>
    <property type="match status" value="1"/>
</dbReference>
<dbReference type="SUPFAM" id="SSF47576">
    <property type="entry name" value="Calponin-homology domain, CH-domain"/>
    <property type="match status" value="1"/>
</dbReference>
<dbReference type="Pfam" id="PF03836">
    <property type="entry name" value="RasGAP_C"/>
    <property type="match status" value="1"/>
</dbReference>